<protein>
    <submittedName>
        <fullName evidence="1">Uncharacterized protein</fullName>
    </submittedName>
</protein>
<dbReference type="EMBL" id="BMAU01021203">
    <property type="protein sequence ID" value="GFX98562.1"/>
    <property type="molecule type" value="Genomic_DNA"/>
</dbReference>
<dbReference type="AlphaFoldDB" id="A0A8X6S0Y8"/>
<name>A0A8X6S0Y8_TRICX</name>
<organism evidence="1 2">
    <name type="scientific">Trichonephila clavipes</name>
    <name type="common">Golden silk orbweaver</name>
    <name type="synonym">Nephila clavipes</name>
    <dbReference type="NCBI Taxonomy" id="2585209"/>
    <lineage>
        <taxon>Eukaryota</taxon>
        <taxon>Metazoa</taxon>
        <taxon>Ecdysozoa</taxon>
        <taxon>Arthropoda</taxon>
        <taxon>Chelicerata</taxon>
        <taxon>Arachnida</taxon>
        <taxon>Araneae</taxon>
        <taxon>Araneomorphae</taxon>
        <taxon>Entelegynae</taxon>
        <taxon>Araneoidea</taxon>
        <taxon>Nephilidae</taxon>
        <taxon>Trichonephila</taxon>
    </lineage>
</organism>
<dbReference type="Proteomes" id="UP000887159">
    <property type="component" value="Unassembled WGS sequence"/>
</dbReference>
<gene>
    <name evidence="1" type="ORF">TNCV_1501401</name>
</gene>
<comment type="caution">
    <text evidence="1">The sequence shown here is derived from an EMBL/GenBank/DDBJ whole genome shotgun (WGS) entry which is preliminary data.</text>
</comment>
<sequence>MIGPVSDLDSLTNVAEEFGINKRVLSCTWKTSQTKDTAVRNVGGDSIGKQPQWMTDISSCREKSTIPVRKFHCSATRYSNSRGLFWPDTFTKVVYSSAIQSATFLLKLAIAGVI</sequence>
<proteinExistence type="predicted"/>
<evidence type="ECO:0000313" key="2">
    <source>
        <dbReference type="Proteomes" id="UP000887159"/>
    </source>
</evidence>
<evidence type="ECO:0000313" key="1">
    <source>
        <dbReference type="EMBL" id="GFX98562.1"/>
    </source>
</evidence>
<keyword evidence="2" id="KW-1185">Reference proteome</keyword>
<reference evidence="1" key="1">
    <citation type="submission" date="2020-08" db="EMBL/GenBank/DDBJ databases">
        <title>Multicomponent nature underlies the extraordinary mechanical properties of spider dragline silk.</title>
        <authorList>
            <person name="Kono N."/>
            <person name="Nakamura H."/>
            <person name="Mori M."/>
            <person name="Yoshida Y."/>
            <person name="Ohtoshi R."/>
            <person name="Malay A.D."/>
            <person name="Moran D.A.P."/>
            <person name="Tomita M."/>
            <person name="Numata K."/>
            <person name="Arakawa K."/>
        </authorList>
    </citation>
    <scope>NUCLEOTIDE SEQUENCE</scope>
</reference>
<accession>A0A8X6S0Y8</accession>